<sequence>MAEPVLSFSRGSVRLNAFLAPKTNFNNAKARCGRGGGNLAAFSAQAEYTALLPLLSSSTLYRDGTERVVLWIGVDPRSPAGANETGLWLDDSPIEFWPKDNEPRQAGMCYALNCTSADGGGCSWDALPCGSTAPQGFLCETNTASVSYLYGVPSTGKTYVYGAAGAALRGATLLCSRWNGQLVSFNSDKEFDVVMTPLLNGSVPVKGNTISGGQLRTWLGIADRNATKWRDGTSVGPGSFSVTGAPGCYVARCPAPATGAAGAGSATAPSPDQCVWELADKCLTRNNFICEMPGVLEGPSGRVV</sequence>
<dbReference type="PANTHER" id="PTHR22802:SF458">
    <property type="entry name" value="C-TYPE LECTIN DOMAIN-CONTAINING PROTEIN"/>
    <property type="match status" value="1"/>
</dbReference>
<evidence type="ECO:0000313" key="2">
    <source>
        <dbReference type="EMBL" id="KXZ53129.1"/>
    </source>
</evidence>
<reference evidence="3" key="1">
    <citation type="journal article" date="2016" name="Nat. Commun.">
        <title>The Gonium pectorale genome demonstrates co-option of cell cycle regulation during the evolution of multicellularity.</title>
        <authorList>
            <person name="Hanschen E.R."/>
            <person name="Marriage T.N."/>
            <person name="Ferris P.J."/>
            <person name="Hamaji T."/>
            <person name="Toyoda A."/>
            <person name="Fujiyama A."/>
            <person name="Neme R."/>
            <person name="Noguchi H."/>
            <person name="Minakuchi Y."/>
            <person name="Suzuki M."/>
            <person name="Kawai-Toyooka H."/>
            <person name="Smith D.R."/>
            <person name="Sparks H."/>
            <person name="Anderson J."/>
            <person name="Bakaric R."/>
            <person name="Luria V."/>
            <person name="Karger A."/>
            <person name="Kirschner M.W."/>
            <person name="Durand P.M."/>
            <person name="Michod R.E."/>
            <person name="Nozaki H."/>
            <person name="Olson B.J."/>
        </authorList>
    </citation>
    <scope>NUCLEOTIDE SEQUENCE [LARGE SCALE GENOMIC DNA]</scope>
    <source>
        <strain evidence="3">NIES-2863</strain>
    </source>
</reference>
<evidence type="ECO:0000313" key="3">
    <source>
        <dbReference type="Proteomes" id="UP000075714"/>
    </source>
</evidence>
<comment type="caution">
    <text evidence="2">The sequence shown here is derived from an EMBL/GenBank/DDBJ whole genome shotgun (WGS) entry which is preliminary data.</text>
</comment>
<dbReference type="InterPro" id="IPR051004">
    <property type="entry name" value="DC-SIGN_domain-containing"/>
</dbReference>
<dbReference type="CDD" id="cd00037">
    <property type="entry name" value="CLECT"/>
    <property type="match status" value="1"/>
</dbReference>
<feature type="domain" description="C-type lectin" evidence="1">
    <location>
        <begin position="18"/>
        <end position="129"/>
    </location>
</feature>
<dbReference type="PROSITE" id="PS50041">
    <property type="entry name" value="C_TYPE_LECTIN_2"/>
    <property type="match status" value="1"/>
</dbReference>
<dbReference type="EMBL" id="LSYV01000008">
    <property type="protein sequence ID" value="KXZ53129.1"/>
    <property type="molecule type" value="Genomic_DNA"/>
</dbReference>
<dbReference type="STRING" id="33097.A0A150GTH3"/>
<dbReference type="AlphaFoldDB" id="A0A150GTH3"/>
<proteinExistence type="predicted"/>
<evidence type="ECO:0000259" key="1">
    <source>
        <dbReference type="PROSITE" id="PS50041"/>
    </source>
</evidence>
<keyword evidence="3" id="KW-1185">Reference proteome</keyword>
<dbReference type="SUPFAM" id="SSF56436">
    <property type="entry name" value="C-type lectin-like"/>
    <property type="match status" value="2"/>
</dbReference>
<gene>
    <name evidence="2" type="ORF">GPECTOR_7g1020</name>
</gene>
<dbReference type="InterPro" id="IPR001304">
    <property type="entry name" value="C-type_lectin-like"/>
</dbReference>
<name>A0A150GTH3_GONPE</name>
<protein>
    <recommendedName>
        <fullName evidence="1">C-type lectin domain-containing protein</fullName>
    </recommendedName>
</protein>
<dbReference type="Proteomes" id="UP000075714">
    <property type="component" value="Unassembled WGS sequence"/>
</dbReference>
<accession>A0A150GTH3</accession>
<dbReference type="SMART" id="SM00034">
    <property type="entry name" value="CLECT"/>
    <property type="match status" value="2"/>
</dbReference>
<dbReference type="InterPro" id="IPR016186">
    <property type="entry name" value="C-type_lectin-like/link_sf"/>
</dbReference>
<dbReference type="Gene3D" id="3.10.100.10">
    <property type="entry name" value="Mannose-Binding Protein A, subunit A"/>
    <property type="match status" value="2"/>
</dbReference>
<dbReference type="InterPro" id="IPR016187">
    <property type="entry name" value="CTDL_fold"/>
</dbReference>
<dbReference type="Pfam" id="PF00059">
    <property type="entry name" value="Lectin_C"/>
    <property type="match status" value="1"/>
</dbReference>
<dbReference type="PANTHER" id="PTHR22802">
    <property type="entry name" value="C-TYPE LECTIN SUPERFAMILY MEMBER"/>
    <property type="match status" value="1"/>
</dbReference>
<dbReference type="OrthoDB" id="534213at2759"/>
<organism evidence="2 3">
    <name type="scientific">Gonium pectorale</name>
    <name type="common">Green alga</name>
    <dbReference type="NCBI Taxonomy" id="33097"/>
    <lineage>
        <taxon>Eukaryota</taxon>
        <taxon>Viridiplantae</taxon>
        <taxon>Chlorophyta</taxon>
        <taxon>core chlorophytes</taxon>
        <taxon>Chlorophyceae</taxon>
        <taxon>CS clade</taxon>
        <taxon>Chlamydomonadales</taxon>
        <taxon>Volvocaceae</taxon>
        <taxon>Gonium</taxon>
    </lineage>
</organism>